<protein>
    <recommendedName>
        <fullName evidence="2">Protein kinase domain-containing protein</fullName>
    </recommendedName>
</protein>
<evidence type="ECO:0008006" key="2">
    <source>
        <dbReference type="Google" id="ProtNLM"/>
    </source>
</evidence>
<dbReference type="InterPro" id="IPR011009">
    <property type="entry name" value="Kinase-like_dom_sf"/>
</dbReference>
<accession>A0A212K2G4</accession>
<dbReference type="Pfam" id="PF06293">
    <property type="entry name" value="Kdo"/>
    <property type="match status" value="1"/>
</dbReference>
<dbReference type="SUPFAM" id="SSF56112">
    <property type="entry name" value="Protein kinase-like (PK-like)"/>
    <property type="match status" value="1"/>
</dbReference>
<dbReference type="Gene3D" id="1.10.510.10">
    <property type="entry name" value="Transferase(Phosphotransferase) domain 1"/>
    <property type="match status" value="1"/>
</dbReference>
<evidence type="ECO:0000313" key="1">
    <source>
        <dbReference type="EMBL" id="SBW05914.1"/>
    </source>
</evidence>
<dbReference type="InterPro" id="IPR008266">
    <property type="entry name" value="Tyr_kinase_AS"/>
</dbReference>
<dbReference type="EMBL" id="FLUM01000003">
    <property type="protein sequence ID" value="SBW05914.1"/>
    <property type="molecule type" value="Genomic_DNA"/>
</dbReference>
<name>A0A212K2G4_9BACT</name>
<proteinExistence type="predicted"/>
<dbReference type="PROSITE" id="PS00109">
    <property type="entry name" value="PROTEIN_KINASE_TYR"/>
    <property type="match status" value="1"/>
</dbReference>
<reference evidence="1" key="1">
    <citation type="submission" date="2016-04" db="EMBL/GenBank/DDBJ databases">
        <authorList>
            <person name="Evans L.H."/>
            <person name="Alamgir A."/>
            <person name="Owens N."/>
            <person name="Weber N.D."/>
            <person name="Virtaneva K."/>
            <person name="Barbian K."/>
            <person name="Babar A."/>
            <person name="Rosenke K."/>
        </authorList>
    </citation>
    <scope>NUCLEOTIDE SEQUENCE</scope>
    <source>
        <strain evidence="1">86-1</strain>
    </source>
</reference>
<gene>
    <name evidence="1" type="ORF">KL86DYS1_31235</name>
</gene>
<dbReference type="GO" id="GO:0004672">
    <property type="term" value="F:protein kinase activity"/>
    <property type="evidence" value="ECO:0007669"/>
    <property type="project" value="InterPro"/>
</dbReference>
<dbReference type="RefSeq" id="WP_296943780.1">
    <property type="nucleotide sequence ID" value="NZ_LT599032.1"/>
</dbReference>
<sequence>MTKIKMVINAEYRQLEDFIEGLPLAFLQSGEVIYSGRNIIKTFDVEGVKLNVKSFKKPLFINQIAYSTIRQSKAKRSYLYAFMLKRRGFHTPDPVSYMELKQYNLLKYSLYISVHEEFDGMMRELQHGEIKGREELLTQFALYTAQLHEKQVLHLDYSSGNILYKKDGNTYTFYLVDLNRMKFDKPINLDTACFNFRRLWGSDEMISFIVKEYAKARNFDEATCLRKTFEYRKKFWDTYTKQHPETKPYLG</sequence>
<organism evidence="1">
    <name type="scientific">uncultured Dysgonomonas sp</name>
    <dbReference type="NCBI Taxonomy" id="206096"/>
    <lineage>
        <taxon>Bacteria</taxon>
        <taxon>Pseudomonadati</taxon>
        <taxon>Bacteroidota</taxon>
        <taxon>Bacteroidia</taxon>
        <taxon>Bacteroidales</taxon>
        <taxon>Dysgonomonadaceae</taxon>
        <taxon>Dysgonomonas</taxon>
        <taxon>environmental samples</taxon>
    </lineage>
</organism>
<dbReference type="AlphaFoldDB" id="A0A212K2G4"/>